<feature type="transmembrane region" description="Helical" evidence="1">
    <location>
        <begin position="53"/>
        <end position="75"/>
    </location>
</feature>
<dbReference type="AlphaFoldDB" id="A0A3M7S3D1"/>
<organism evidence="2 3">
    <name type="scientific">Brachionus plicatilis</name>
    <name type="common">Marine rotifer</name>
    <name type="synonym">Brachionus muelleri</name>
    <dbReference type="NCBI Taxonomy" id="10195"/>
    <lineage>
        <taxon>Eukaryota</taxon>
        <taxon>Metazoa</taxon>
        <taxon>Spiralia</taxon>
        <taxon>Gnathifera</taxon>
        <taxon>Rotifera</taxon>
        <taxon>Eurotatoria</taxon>
        <taxon>Monogononta</taxon>
        <taxon>Pseudotrocha</taxon>
        <taxon>Ploima</taxon>
        <taxon>Brachionidae</taxon>
        <taxon>Brachionus</taxon>
    </lineage>
</organism>
<evidence type="ECO:0000313" key="2">
    <source>
        <dbReference type="EMBL" id="RNA30108.1"/>
    </source>
</evidence>
<evidence type="ECO:0000256" key="1">
    <source>
        <dbReference type="SAM" id="Phobius"/>
    </source>
</evidence>
<name>A0A3M7S3D1_BRAPC</name>
<proteinExistence type="predicted"/>
<keyword evidence="1" id="KW-0472">Membrane</keyword>
<reference evidence="2 3" key="1">
    <citation type="journal article" date="2018" name="Sci. Rep.">
        <title>Genomic signatures of local adaptation to the degree of environmental predictability in rotifers.</title>
        <authorList>
            <person name="Franch-Gras L."/>
            <person name="Hahn C."/>
            <person name="Garcia-Roger E.M."/>
            <person name="Carmona M.J."/>
            <person name="Serra M."/>
            <person name="Gomez A."/>
        </authorList>
    </citation>
    <scope>NUCLEOTIDE SEQUENCE [LARGE SCALE GENOMIC DNA]</scope>
    <source>
        <strain evidence="2">HYR1</strain>
    </source>
</reference>
<dbReference type="Proteomes" id="UP000276133">
    <property type="component" value="Unassembled WGS sequence"/>
</dbReference>
<keyword evidence="1" id="KW-0812">Transmembrane</keyword>
<comment type="caution">
    <text evidence="2">The sequence shown here is derived from an EMBL/GenBank/DDBJ whole genome shotgun (WGS) entry which is preliminary data.</text>
</comment>
<dbReference type="EMBL" id="REGN01002122">
    <property type="protein sequence ID" value="RNA30108.1"/>
    <property type="molecule type" value="Genomic_DNA"/>
</dbReference>
<keyword evidence="3" id="KW-1185">Reference proteome</keyword>
<evidence type="ECO:0000313" key="3">
    <source>
        <dbReference type="Proteomes" id="UP000276133"/>
    </source>
</evidence>
<keyword evidence="1" id="KW-1133">Transmembrane helix</keyword>
<gene>
    <name evidence="2" type="ORF">BpHYR1_005456</name>
</gene>
<protein>
    <submittedName>
        <fullName evidence="2">Uncharacterized protein</fullName>
    </submittedName>
</protein>
<accession>A0A3M7S3D1</accession>
<sequence length="93" mass="10571">MCFPPRTPLVGPSTDSELVSLFGLYQSIMLNCYENLKYSINSALGSLMLLTSIKALICTFSTLSLFFLSLVDLILKKEQYPNHKRFSDRCIRL</sequence>